<dbReference type="InterPro" id="IPR036291">
    <property type="entry name" value="NAD(P)-bd_dom_sf"/>
</dbReference>
<feature type="domain" description="NAD-dependent epimerase/dehydratase" evidence="1">
    <location>
        <begin position="6"/>
        <end position="178"/>
    </location>
</feature>
<dbReference type="Pfam" id="PF01370">
    <property type="entry name" value="Epimerase"/>
    <property type="match status" value="1"/>
</dbReference>
<accession>A0ABP7LJC1</accession>
<dbReference type="Gene3D" id="3.40.50.720">
    <property type="entry name" value="NAD(P)-binding Rossmann-like Domain"/>
    <property type="match status" value="1"/>
</dbReference>
<proteinExistence type="predicted"/>
<dbReference type="PANTHER" id="PTHR48079">
    <property type="entry name" value="PROTEIN YEEZ"/>
    <property type="match status" value="1"/>
</dbReference>
<evidence type="ECO:0000313" key="2">
    <source>
        <dbReference type="EMBL" id="GAA3903021.1"/>
    </source>
</evidence>
<comment type="caution">
    <text evidence="2">The sequence shown here is derived from an EMBL/GenBank/DDBJ whole genome shotgun (WGS) entry which is preliminary data.</text>
</comment>
<dbReference type="PANTHER" id="PTHR48079:SF6">
    <property type="entry name" value="NAD(P)-BINDING DOMAIN-CONTAINING PROTEIN-RELATED"/>
    <property type="match status" value="1"/>
</dbReference>
<evidence type="ECO:0000313" key="3">
    <source>
        <dbReference type="Proteomes" id="UP001500133"/>
    </source>
</evidence>
<name>A0ABP7LJC1_9GAMM</name>
<dbReference type="SUPFAM" id="SSF51735">
    <property type="entry name" value="NAD(P)-binding Rossmann-fold domains"/>
    <property type="match status" value="1"/>
</dbReference>
<dbReference type="Proteomes" id="UP001500133">
    <property type="component" value="Unassembled WGS sequence"/>
</dbReference>
<reference evidence="3" key="1">
    <citation type="journal article" date="2019" name="Int. J. Syst. Evol. Microbiol.">
        <title>The Global Catalogue of Microorganisms (GCM) 10K type strain sequencing project: providing services to taxonomists for standard genome sequencing and annotation.</title>
        <authorList>
            <consortium name="The Broad Institute Genomics Platform"/>
            <consortium name="The Broad Institute Genome Sequencing Center for Infectious Disease"/>
            <person name="Wu L."/>
            <person name="Ma J."/>
        </authorList>
    </citation>
    <scope>NUCLEOTIDE SEQUENCE [LARGE SCALE GENOMIC DNA]</scope>
    <source>
        <strain evidence="3">JCM 16914</strain>
    </source>
</reference>
<dbReference type="InterPro" id="IPR001509">
    <property type="entry name" value="Epimerase_deHydtase"/>
</dbReference>
<dbReference type="CDD" id="cd05266">
    <property type="entry name" value="SDR_a4"/>
    <property type="match status" value="1"/>
</dbReference>
<organism evidence="2 3">
    <name type="scientific">Halomonas cibimaris</name>
    <dbReference type="NCBI Taxonomy" id="657012"/>
    <lineage>
        <taxon>Bacteria</taxon>
        <taxon>Pseudomonadati</taxon>
        <taxon>Pseudomonadota</taxon>
        <taxon>Gammaproteobacteria</taxon>
        <taxon>Oceanospirillales</taxon>
        <taxon>Halomonadaceae</taxon>
        <taxon>Halomonas</taxon>
    </lineage>
</organism>
<dbReference type="InterPro" id="IPR051783">
    <property type="entry name" value="NAD(P)-dependent_oxidoreduct"/>
</dbReference>
<gene>
    <name evidence="2" type="ORF">GCM10022228_11650</name>
</gene>
<protein>
    <submittedName>
        <fullName evidence="2">SDR family oxidoreductase</fullName>
    </submittedName>
</protein>
<evidence type="ECO:0000259" key="1">
    <source>
        <dbReference type="Pfam" id="PF01370"/>
    </source>
</evidence>
<sequence length="300" mass="32981">MVKPSVLIIGCGDLGMTLGHQLIAEGHRVIGVRRRAEALAGTGIEPLALDLNTLDDAGADALPETDYVIYTASADRFEESAYQSAYSDGIKRVLAVLEQHAAPPKRMFFVSSTSVYGQQQGEVINEDSPAAAESFSGRLMLDAERALLDHAIPGTVVRFSGIYGPGRDRLIRQVAEGRVAAVTPEIYTNRIHRDDCTGILHHLIQRHERGDSVEPLYLGSDSEPATQHAVMSWLARQLRVKPTDTMQSPLRRRASKRCDNTRVVKSGYVFRYPTFREGYAQVLKEGGFLPTQPAAHTPET</sequence>
<keyword evidence="3" id="KW-1185">Reference proteome</keyword>
<dbReference type="EMBL" id="BAAAZT010000056">
    <property type="protein sequence ID" value="GAA3903021.1"/>
    <property type="molecule type" value="Genomic_DNA"/>
</dbReference>